<dbReference type="eggNOG" id="KOG0333">
    <property type="taxonomic scope" value="Eukaryota"/>
</dbReference>
<dbReference type="CDD" id="cd17945">
    <property type="entry name" value="DEADc_DDX23"/>
    <property type="match status" value="1"/>
</dbReference>
<evidence type="ECO:0000256" key="5">
    <source>
        <dbReference type="ARBA" id="ARBA00022840"/>
    </source>
</evidence>
<name>G8JM54_ERECY</name>
<evidence type="ECO:0000259" key="7">
    <source>
        <dbReference type="PROSITE" id="PS51192"/>
    </source>
</evidence>
<dbReference type="STRING" id="931890.G8JM54"/>
<keyword evidence="2 6" id="KW-0547">Nucleotide-binding</keyword>
<sequence length="565" mass="64393">MRPLDIHQLLSNSKDSKGRITKPRFLDKEKRLVLAAERRNKEFNSADRVRDKKVRVLVEPEEQIIDQASSRQVKGVERVSRSKFNFDWNEKEDTLAEFKPLTKVKVKDVLYRAREGSAVDGYMSKRWTEKKLSEMTERDWRILREDFNITAKGGGMKHPLRNWSELKLIPTDIVKVITDDLGYEEPTPIQRATIPNVQNNRDFMGVASTGSGKTLAFLIPIFMKFTKLPPLNVITRQDGPQALILAPTRELAQQIEAEAKKFCAHWKRPCLVTSIVGGHTLEEIIFNLQDGCNILVATPGRLIDCLENHVLVLKQVYTLVLDEADRMVDFGFEDQLTTILARTDDILEKQTLMFTATMSSSIERIANGYLRNPGFVTIGGSGSAPQIQQIIEYVATDEQRFKMLTQDILPNYRPPVIIFINYKVTADWLLRKFQEESKFRVTILHGSKSQTQREHSLKAFREGKVDIMVATDVAGRGIDIPNVSLVVNFQMPSKLDDYIHRIGRTGRANQKGTTLTFLGDKDDARLVQSLFKFAKKHDVTGTNSISDEAKRQFHIGEDDLKALIY</sequence>
<evidence type="ECO:0000313" key="10">
    <source>
        <dbReference type="Proteomes" id="UP000006790"/>
    </source>
</evidence>
<dbReference type="EC" id="3.6.4.13" evidence="1"/>
<dbReference type="EMBL" id="CP002497">
    <property type="protein sequence ID" value="AET37625.1"/>
    <property type="molecule type" value="Genomic_DNA"/>
</dbReference>
<dbReference type="CDD" id="cd18787">
    <property type="entry name" value="SF2_C_DEAD"/>
    <property type="match status" value="1"/>
</dbReference>
<evidence type="ECO:0000256" key="1">
    <source>
        <dbReference type="ARBA" id="ARBA00012552"/>
    </source>
</evidence>
<dbReference type="InterPro" id="IPR011545">
    <property type="entry name" value="DEAD/DEAH_box_helicase_dom"/>
</dbReference>
<protein>
    <recommendedName>
        <fullName evidence="1">RNA helicase</fullName>
        <ecNumber evidence="1">3.6.4.13</ecNumber>
    </recommendedName>
</protein>
<dbReference type="SUPFAM" id="SSF52540">
    <property type="entry name" value="P-loop containing nucleoside triphosphate hydrolases"/>
    <property type="match status" value="1"/>
</dbReference>
<feature type="domain" description="Helicase ATP-binding" evidence="7">
    <location>
        <begin position="194"/>
        <end position="376"/>
    </location>
</feature>
<comment type="similarity">
    <text evidence="6">Belongs to the DEAD box helicase family.</text>
</comment>
<dbReference type="Pfam" id="PF00270">
    <property type="entry name" value="DEAD"/>
    <property type="match status" value="1"/>
</dbReference>
<dbReference type="GeneID" id="11471416"/>
<organism evidence="9 10">
    <name type="scientific">Eremothecium cymbalariae (strain CBS 270.75 / DBVPG 7215 / KCTC 17166 / NRRL Y-17582)</name>
    <name type="common">Yeast</name>
    <dbReference type="NCBI Taxonomy" id="931890"/>
    <lineage>
        <taxon>Eukaryota</taxon>
        <taxon>Fungi</taxon>
        <taxon>Dikarya</taxon>
        <taxon>Ascomycota</taxon>
        <taxon>Saccharomycotina</taxon>
        <taxon>Saccharomycetes</taxon>
        <taxon>Saccharomycetales</taxon>
        <taxon>Saccharomycetaceae</taxon>
        <taxon>Eremothecium</taxon>
    </lineage>
</organism>
<dbReference type="Pfam" id="PF00271">
    <property type="entry name" value="Helicase_C"/>
    <property type="match status" value="1"/>
</dbReference>
<evidence type="ECO:0000313" key="9">
    <source>
        <dbReference type="EMBL" id="AET37625.1"/>
    </source>
</evidence>
<dbReference type="PROSITE" id="PS51192">
    <property type="entry name" value="HELICASE_ATP_BIND_1"/>
    <property type="match status" value="1"/>
</dbReference>
<dbReference type="GO" id="GO:0000384">
    <property type="term" value="F:first spliceosomal transesterification activity"/>
    <property type="evidence" value="ECO:0007669"/>
    <property type="project" value="EnsemblFungi"/>
</dbReference>
<gene>
    <name evidence="9" type="ordered locus">Ecym_1395</name>
</gene>
<dbReference type="OMA" id="IFINYKR"/>
<keyword evidence="5 6" id="KW-0067">ATP-binding</keyword>
<dbReference type="GO" id="GO:0005524">
    <property type="term" value="F:ATP binding"/>
    <property type="evidence" value="ECO:0007669"/>
    <property type="project" value="UniProtKB-KW"/>
</dbReference>
<dbReference type="PROSITE" id="PS51194">
    <property type="entry name" value="HELICASE_CTER"/>
    <property type="match status" value="1"/>
</dbReference>
<dbReference type="FunCoup" id="G8JM54">
    <property type="interactions" value="921"/>
</dbReference>
<accession>G8JM54</accession>
<dbReference type="GO" id="GO:0000395">
    <property type="term" value="P:mRNA 5'-splice site recognition"/>
    <property type="evidence" value="ECO:0007669"/>
    <property type="project" value="EnsemblFungi"/>
</dbReference>
<dbReference type="PROSITE" id="PS00039">
    <property type="entry name" value="DEAD_ATP_HELICASE"/>
    <property type="match status" value="1"/>
</dbReference>
<proteinExistence type="inferred from homology"/>
<dbReference type="InParanoid" id="G8JM54"/>
<dbReference type="SMART" id="SM00487">
    <property type="entry name" value="DEXDc"/>
    <property type="match status" value="1"/>
</dbReference>
<dbReference type="SMART" id="SM00490">
    <property type="entry name" value="HELICc"/>
    <property type="match status" value="1"/>
</dbReference>
<dbReference type="GO" id="GO:0005682">
    <property type="term" value="C:U5 snRNP"/>
    <property type="evidence" value="ECO:0007669"/>
    <property type="project" value="EnsemblFungi"/>
</dbReference>
<dbReference type="KEGG" id="erc:Ecym_1395"/>
<keyword evidence="10" id="KW-1185">Reference proteome</keyword>
<evidence type="ECO:0000259" key="8">
    <source>
        <dbReference type="PROSITE" id="PS51194"/>
    </source>
</evidence>
<keyword evidence="3 6" id="KW-0378">Hydrolase</keyword>
<dbReference type="GO" id="GO:0003724">
    <property type="term" value="F:RNA helicase activity"/>
    <property type="evidence" value="ECO:0007669"/>
    <property type="project" value="UniProtKB-EC"/>
</dbReference>
<dbReference type="GO" id="GO:0003723">
    <property type="term" value="F:RNA binding"/>
    <property type="evidence" value="ECO:0007669"/>
    <property type="project" value="EnsemblFungi"/>
</dbReference>
<evidence type="ECO:0000256" key="4">
    <source>
        <dbReference type="ARBA" id="ARBA00022806"/>
    </source>
</evidence>
<dbReference type="RefSeq" id="XP_003644442.1">
    <property type="nucleotide sequence ID" value="XM_003644394.1"/>
</dbReference>
<dbReference type="Proteomes" id="UP000006790">
    <property type="component" value="Chromosome 1"/>
</dbReference>
<dbReference type="AlphaFoldDB" id="G8JM54"/>
<dbReference type="InterPro" id="IPR014001">
    <property type="entry name" value="Helicase_ATP-bd"/>
</dbReference>
<dbReference type="InterPro" id="IPR000629">
    <property type="entry name" value="RNA-helicase_DEAD-box_CS"/>
</dbReference>
<dbReference type="OrthoDB" id="196131at2759"/>
<dbReference type="HOGENOM" id="CLU_003041_11_4_1"/>
<keyword evidence="4 6" id="KW-0347">Helicase</keyword>
<evidence type="ECO:0000256" key="6">
    <source>
        <dbReference type="RuleBase" id="RU000492"/>
    </source>
</evidence>
<dbReference type="InterPro" id="IPR001650">
    <property type="entry name" value="Helicase_C-like"/>
</dbReference>
<feature type="domain" description="Helicase C-terminal" evidence="8">
    <location>
        <begin position="386"/>
        <end position="550"/>
    </location>
</feature>
<dbReference type="GO" id="GO:0016787">
    <property type="term" value="F:hydrolase activity"/>
    <property type="evidence" value="ECO:0007669"/>
    <property type="project" value="UniProtKB-KW"/>
</dbReference>
<evidence type="ECO:0000256" key="3">
    <source>
        <dbReference type="ARBA" id="ARBA00022801"/>
    </source>
</evidence>
<dbReference type="PANTHER" id="PTHR47958">
    <property type="entry name" value="ATP-DEPENDENT RNA HELICASE DBP3"/>
    <property type="match status" value="1"/>
</dbReference>
<dbReference type="Gene3D" id="3.40.50.300">
    <property type="entry name" value="P-loop containing nucleotide triphosphate hydrolases"/>
    <property type="match status" value="2"/>
</dbReference>
<dbReference type="InterPro" id="IPR027417">
    <property type="entry name" value="P-loop_NTPase"/>
</dbReference>
<evidence type="ECO:0000256" key="2">
    <source>
        <dbReference type="ARBA" id="ARBA00022741"/>
    </source>
</evidence>
<reference evidence="10" key="1">
    <citation type="journal article" date="2012" name="G3 (Bethesda)">
        <title>Pichia sorbitophila, an interspecies yeast hybrid reveals early steps of genome resolution following polyploidization.</title>
        <authorList>
            <person name="Leh Louis V."/>
            <person name="Despons L."/>
            <person name="Friedrich A."/>
            <person name="Martin T."/>
            <person name="Durrens P."/>
            <person name="Casaregola S."/>
            <person name="Neuveglise C."/>
            <person name="Fairhead C."/>
            <person name="Marck C."/>
            <person name="Cruz J.A."/>
            <person name="Straub M.L."/>
            <person name="Kugler V."/>
            <person name="Sacerdot C."/>
            <person name="Uzunov Z."/>
            <person name="Thierry A."/>
            <person name="Weiss S."/>
            <person name="Bleykasten C."/>
            <person name="De Montigny J."/>
            <person name="Jacques N."/>
            <person name="Jung P."/>
            <person name="Lemaire M."/>
            <person name="Mallet S."/>
            <person name="Morel G."/>
            <person name="Richard G.F."/>
            <person name="Sarkar A."/>
            <person name="Savel G."/>
            <person name="Schacherer J."/>
            <person name="Seret M.L."/>
            <person name="Talla E."/>
            <person name="Samson G."/>
            <person name="Jubin C."/>
            <person name="Poulain J."/>
            <person name="Vacherie B."/>
            <person name="Barbe V."/>
            <person name="Pelletier E."/>
            <person name="Sherman D.J."/>
            <person name="Westhof E."/>
            <person name="Weissenbach J."/>
            <person name="Baret P.V."/>
            <person name="Wincker P."/>
            <person name="Gaillardin C."/>
            <person name="Dujon B."/>
            <person name="Souciet J.L."/>
        </authorList>
    </citation>
    <scope>NUCLEOTIDE SEQUENCE [LARGE SCALE GENOMIC DNA]</scope>
    <source>
        <strain evidence="10">CBS 270.75 / DBVPG 7215 / KCTC 17166 / NRRL Y-17582</strain>
    </source>
</reference>